<evidence type="ECO:0000313" key="10">
    <source>
        <dbReference type="Proteomes" id="UP000824890"/>
    </source>
</evidence>
<keyword evidence="4" id="KW-0029">Amino-acid transport</keyword>
<keyword evidence="5 7" id="KW-1133">Transmembrane helix</keyword>
<keyword evidence="10" id="KW-1185">Reference proteome</keyword>
<keyword evidence="2" id="KW-0813">Transport</keyword>
<name>A0ABQ8CDT0_BRANA</name>
<protein>
    <recommendedName>
        <fullName evidence="8">Amino acid transporter transmembrane domain-containing protein</fullName>
    </recommendedName>
</protein>
<feature type="transmembrane region" description="Helical" evidence="7">
    <location>
        <begin position="122"/>
        <end position="145"/>
    </location>
</feature>
<reference evidence="9 10" key="1">
    <citation type="submission" date="2021-05" db="EMBL/GenBank/DDBJ databases">
        <title>Genome Assembly of Synthetic Allotetraploid Brassica napus Reveals Homoeologous Exchanges between Subgenomes.</title>
        <authorList>
            <person name="Davis J.T."/>
        </authorList>
    </citation>
    <scope>NUCLEOTIDE SEQUENCE [LARGE SCALE GENOMIC DNA]</scope>
    <source>
        <strain evidence="10">cv. Da-Ae</strain>
        <tissue evidence="9">Seedling</tissue>
    </source>
</reference>
<evidence type="ECO:0000256" key="5">
    <source>
        <dbReference type="ARBA" id="ARBA00022989"/>
    </source>
</evidence>
<keyword evidence="3 7" id="KW-0812">Transmembrane</keyword>
<dbReference type="Proteomes" id="UP000824890">
    <property type="component" value="Unassembled WGS sequence"/>
</dbReference>
<evidence type="ECO:0000313" key="9">
    <source>
        <dbReference type="EMBL" id="KAH0915229.1"/>
    </source>
</evidence>
<comment type="subcellular location">
    <subcellularLocation>
        <location evidence="1">Membrane</location>
    </subcellularLocation>
</comment>
<feature type="transmembrane region" description="Helical" evidence="7">
    <location>
        <begin position="217"/>
        <end position="237"/>
    </location>
</feature>
<feature type="transmembrane region" description="Helical" evidence="7">
    <location>
        <begin position="32"/>
        <end position="51"/>
    </location>
</feature>
<evidence type="ECO:0000256" key="4">
    <source>
        <dbReference type="ARBA" id="ARBA00022970"/>
    </source>
</evidence>
<feature type="domain" description="Amino acid transporter transmembrane" evidence="8">
    <location>
        <begin position="74"/>
        <end position="256"/>
    </location>
</feature>
<feature type="transmembrane region" description="Helical" evidence="7">
    <location>
        <begin position="243"/>
        <end position="267"/>
    </location>
</feature>
<gene>
    <name evidence="9" type="ORF">HID58_029675</name>
</gene>
<proteinExistence type="predicted"/>
<dbReference type="InterPro" id="IPR013057">
    <property type="entry name" value="AA_transpt_TM"/>
</dbReference>
<dbReference type="Pfam" id="PF01490">
    <property type="entry name" value="Aa_trans"/>
    <property type="match status" value="1"/>
</dbReference>
<dbReference type="PANTHER" id="PTHR48017">
    <property type="entry name" value="OS05G0424000 PROTEIN-RELATED"/>
    <property type="match status" value="1"/>
</dbReference>
<feature type="transmembrane region" description="Helical" evidence="7">
    <location>
        <begin position="58"/>
        <end position="76"/>
    </location>
</feature>
<evidence type="ECO:0000256" key="1">
    <source>
        <dbReference type="ARBA" id="ARBA00004370"/>
    </source>
</evidence>
<evidence type="ECO:0000256" key="7">
    <source>
        <dbReference type="SAM" id="Phobius"/>
    </source>
</evidence>
<dbReference type="EMBL" id="JAGKQM010000008">
    <property type="protein sequence ID" value="KAH0915229.1"/>
    <property type="molecule type" value="Genomic_DNA"/>
</dbReference>
<keyword evidence="6 7" id="KW-0472">Membrane</keyword>
<sequence>MYLSGGACSILVITGGKTIKQLLHIMSEDDTVPLTTLQCFLIFSILAIVMSQFPNMNSLFGLSLVGSVMAVAYSTADTSFDNIFNAIGLIAVAFRGNNLILEIQGTLPSDSKNPSSKTMWRAVMISHVIIAVCMFLVTIVVYWAYGDKVYSGWGGPIGNYLKLFEQDYSKRSACFIHLTFIFNCLCSYPINSMPACDNAEMVYITKTQKPCSFFVRMMLRVLLGLVCFFVAVGFSFLPYLAVLIGAVGLLVTSTYLCASPSVLHVVASALRLADKGLHANFFKP</sequence>
<evidence type="ECO:0000256" key="3">
    <source>
        <dbReference type="ARBA" id="ARBA00022692"/>
    </source>
</evidence>
<evidence type="ECO:0000256" key="2">
    <source>
        <dbReference type="ARBA" id="ARBA00022448"/>
    </source>
</evidence>
<comment type="caution">
    <text evidence="9">The sequence shown here is derived from an EMBL/GenBank/DDBJ whole genome shotgun (WGS) entry which is preliminary data.</text>
</comment>
<organism evidence="9 10">
    <name type="scientific">Brassica napus</name>
    <name type="common">Rape</name>
    <dbReference type="NCBI Taxonomy" id="3708"/>
    <lineage>
        <taxon>Eukaryota</taxon>
        <taxon>Viridiplantae</taxon>
        <taxon>Streptophyta</taxon>
        <taxon>Embryophyta</taxon>
        <taxon>Tracheophyta</taxon>
        <taxon>Spermatophyta</taxon>
        <taxon>Magnoliopsida</taxon>
        <taxon>eudicotyledons</taxon>
        <taxon>Gunneridae</taxon>
        <taxon>Pentapetalae</taxon>
        <taxon>rosids</taxon>
        <taxon>malvids</taxon>
        <taxon>Brassicales</taxon>
        <taxon>Brassicaceae</taxon>
        <taxon>Brassiceae</taxon>
        <taxon>Brassica</taxon>
    </lineage>
</organism>
<evidence type="ECO:0000256" key="6">
    <source>
        <dbReference type="ARBA" id="ARBA00023136"/>
    </source>
</evidence>
<evidence type="ECO:0000259" key="8">
    <source>
        <dbReference type="Pfam" id="PF01490"/>
    </source>
</evidence>
<accession>A0ABQ8CDT0</accession>